<keyword evidence="2" id="KW-0732">Signal</keyword>
<dbReference type="InterPro" id="IPR021728">
    <property type="entry name" value="DUF3300"/>
</dbReference>
<feature type="region of interest" description="Disordered" evidence="1">
    <location>
        <begin position="345"/>
        <end position="569"/>
    </location>
</feature>
<evidence type="ECO:0008006" key="5">
    <source>
        <dbReference type="Google" id="ProtNLM"/>
    </source>
</evidence>
<evidence type="ECO:0000256" key="2">
    <source>
        <dbReference type="SAM" id="SignalP"/>
    </source>
</evidence>
<proteinExistence type="predicted"/>
<reference evidence="3 4" key="1">
    <citation type="submission" date="2023-07" db="EMBL/GenBank/DDBJ databases">
        <title>Sorghum-associated microbial communities from plants grown in Nebraska, USA.</title>
        <authorList>
            <person name="Schachtman D."/>
        </authorList>
    </citation>
    <scope>NUCLEOTIDE SEQUENCE [LARGE SCALE GENOMIC DNA]</scope>
    <source>
        <strain evidence="3 4">DS1607</strain>
    </source>
</reference>
<feature type="compositionally biased region" description="Low complexity" evidence="1">
    <location>
        <begin position="478"/>
        <end position="487"/>
    </location>
</feature>
<name>A0ABT9S415_9BURK</name>
<feature type="compositionally biased region" description="Low complexity" evidence="1">
    <location>
        <begin position="458"/>
        <end position="470"/>
    </location>
</feature>
<evidence type="ECO:0000313" key="3">
    <source>
        <dbReference type="EMBL" id="MDP9898117.1"/>
    </source>
</evidence>
<comment type="caution">
    <text evidence="3">The sequence shown here is derived from an EMBL/GenBank/DDBJ whole genome shotgun (WGS) entry which is preliminary data.</text>
</comment>
<feature type="compositionally biased region" description="Low complexity" evidence="1">
    <location>
        <begin position="358"/>
        <end position="376"/>
    </location>
</feature>
<feature type="region of interest" description="Disordered" evidence="1">
    <location>
        <begin position="299"/>
        <end position="323"/>
    </location>
</feature>
<dbReference type="RefSeq" id="WP_307687937.1">
    <property type="nucleotide sequence ID" value="NZ_JAUSRO010000001.1"/>
</dbReference>
<feature type="compositionally biased region" description="Low complexity" evidence="1">
    <location>
        <begin position="384"/>
        <end position="444"/>
    </location>
</feature>
<dbReference type="Pfam" id="PF11737">
    <property type="entry name" value="DUF3300"/>
    <property type="match status" value="1"/>
</dbReference>
<dbReference type="PANTHER" id="PTHR40269:SF1">
    <property type="entry name" value="OUTER MEMBRANE PROTEIN"/>
    <property type="match status" value="1"/>
</dbReference>
<feature type="signal peptide" evidence="2">
    <location>
        <begin position="1"/>
        <end position="23"/>
    </location>
</feature>
<dbReference type="EMBL" id="JAUSRO010000001">
    <property type="protein sequence ID" value="MDP9898117.1"/>
    <property type="molecule type" value="Genomic_DNA"/>
</dbReference>
<sequence>MAHPPSNHRLLAIALAAAGITLAGCNKTADTPATAPAPAPAATAPAEAAPAPVAAAPAVPSYTPPTADQLYQMVAPIALYPDKLVAQVLAGSTYPAQVTDADQWLHQNASLKAGPLADAADRQPWDPSIKSLTAFRSVLDQMAKNLPWTTALGEAYYNDPSDVMNAIQVMRQRASRAGQLKSTPQLKVATGNPQINYTPNPNVVPVYSGQAVVEPPTQYITIAPAQPDVVYVPAYDPQRIYGEPVRVYPGYVYAPPQPVYSEPRYSNAQIATAGALTFGLGVVVGSALERHDWGWHSWGVNWGSRGDDRRPPPGRDGRSYEQPAVVYNRSTYVSRSETVVNNNIRNVYNNGPAPRGDQAQQAQLEHQAQQVQMQRDQVQREQQRNQAQMQMAQVRQQQQQQEQVRQQQARDQQMQAQQHRNDQARQQQEQQRQQQMQMQAQQQDQARHQQEQLRHQQEQTQQQRADQARQQQERARQQQEQQRQQQEQARHQQEQQRQQAEQQSRQMQQQRQQAEQQQRQQQQQAEQQARQQQQQHLQHEQQAQQHRQQEQHHAEQRAGERRQAQEQKP</sequence>
<feature type="compositionally biased region" description="Basic and acidic residues" evidence="1">
    <location>
        <begin position="547"/>
        <end position="569"/>
    </location>
</feature>
<feature type="chain" id="PRO_5046670238" description="DUF3300 domain-containing protein" evidence="2">
    <location>
        <begin position="24"/>
        <end position="569"/>
    </location>
</feature>
<evidence type="ECO:0000313" key="4">
    <source>
        <dbReference type="Proteomes" id="UP001226867"/>
    </source>
</evidence>
<protein>
    <recommendedName>
        <fullName evidence="5">DUF3300 domain-containing protein</fullName>
    </recommendedName>
</protein>
<accession>A0ABT9S415</accession>
<feature type="compositionally biased region" description="Low complexity" evidence="1">
    <location>
        <begin position="495"/>
        <end position="546"/>
    </location>
</feature>
<organism evidence="3 4">
    <name type="scientific">Variovorax ginsengisoli</name>
    <dbReference type="NCBI Taxonomy" id="363844"/>
    <lineage>
        <taxon>Bacteria</taxon>
        <taxon>Pseudomonadati</taxon>
        <taxon>Pseudomonadota</taxon>
        <taxon>Betaproteobacteria</taxon>
        <taxon>Burkholderiales</taxon>
        <taxon>Comamonadaceae</taxon>
        <taxon>Variovorax</taxon>
    </lineage>
</organism>
<feature type="compositionally biased region" description="Basic and acidic residues" evidence="1">
    <location>
        <begin position="305"/>
        <end position="319"/>
    </location>
</feature>
<dbReference type="PANTHER" id="PTHR40269">
    <property type="entry name" value="OUTER MEMBRANE PROTEIN-RELATED"/>
    <property type="match status" value="1"/>
</dbReference>
<gene>
    <name evidence="3" type="ORF">J2W36_000350</name>
</gene>
<dbReference type="Proteomes" id="UP001226867">
    <property type="component" value="Unassembled WGS sequence"/>
</dbReference>
<feature type="compositionally biased region" description="Basic and acidic residues" evidence="1">
    <location>
        <begin position="445"/>
        <end position="457"/>
    </location>
</feature>
<evidence type="ECO:0000256" key="1">
    <source>
        <dbReference type="SAM" id="MobiDB-lite"/>
    </source>
</evidence>
<keyword evidence="4" id="KW-1185">Reference proteome</keyword>